<dbReference type="AlphaFoldDB" id="A0A0E9U113"/>
<dbReference type="EMBL" id="GBXM01049722">
    <property type="protein sequence ID" value="JAH58855.1"/>
    <property type="molecule type" value="Transcribed_RNA"/>
</dbReference>
<evidence type="ECO:0000313" key="1">
    <source>
        <dbReference type="EMBL" id="JAH58855.1"/>
    </source>
</evidence>
<sequence length="17" mass="1902">MTVKSKLCCFLLCSQVV</sequence>
<name>A0A0E9U113_ANGAN</name>
<accession>A0A0E9U113</accession>
<protein>
    <submittedName>
        <fullName evidence="1">Uncharacterized protein</fullName>
    </submittedName>
</protein>
<reference evidence="1" key="1">
    <citation type="submission" date="2014-11" db="EMBL/GenBank/DDBJ databases">
        <authorList>
            <person name="Amaro Gonzalez C."/>
        </authorList>
    </citation>
    <scope>NUCLEOTIDE SEQUENCE</scope>
</reference>
<proteinExistence type="predicted"/>
<reference evidence="1" key="2">
    <citation type="journal article" date="2015" name="Fish Shellfish Immunol.">
        <title>Early steps in the European eel (Anguilla anguilla)-Vibrio vulnificus interaction in the gills: Role of the RtxA13 toxin.</title>
        <authorList>
            <person name="Callol A."/>
            <person name="Pajuelo D."/>
            <person name="Ebbesson L."/>
            <person name="Teles M."/>
            <person name="MacKenzie S."/>
            <person name="Amaro C."/>
        </authorList>
    </citation>
    <scope>NUCLEOTIDE SEQUENCE</scope>
</reference>
<organism evidence="1">
    <name type="scientific">Anguilla anguilla</name>
    <name type="common">European freshwater eel</name>
    <name type="synonym">Muraena anguilla</name>
    <dbReference type="NCBI Taxonomy" id="7936"/>
    <lineage>
        <taxon>Eukaryota</taxon>
        <taxon>Metazoa</taxon>
        <taxon>Chordata</taxon>
        <taxon>Craniata</taxon>
        <taxon>Vertebrata</taxon>
        <taxon>Euteleostomi</taxon>
        <taxon>Actinopterygii</taxon>
        <taxon>Neopterygii</taxon>
        <taxon>Teleostei</taxon>
        <taxon>Anguilliformes</taxon>
        <taxon>Anguillidae</taxon>
        <taxon>Anguilla</taxon>
    </lineage>
</organism>